<dbReference type="Proteomes" id="UP000539642">
    <property type="component" value="Unassembled WGS sequence"/>
</dbReference>
<dbReference type="InterPro" id="IPR005358">
    <property type="entry name" value="Puta_zinc/iron-chelating_dom"/>
</dbReference>
<sequence length="131" mass="15105">MTTASSPLRSSTGSVYCNYCPGYCCYRLKGSTLLITAEDINRLARHFGISDGEVRQRYIEDRNTFKTRSDGSCPFLSNDRMTKRCSVHPARPRQCREFPYEQPCPYLLRTDLLEEIQPRIEQALIRSGRSE</sequence>
<comment type="caution">
    <text evidence="1">The sequence shown here is derived from an EMBL/GenBank/DDBJ whole genome shotgun (WGS) entry which is preliminary data.</text>
</comment>
<dbReference type="AlphaFoldDB" id="A0A840UWP4"/>
<dbReference type="Pfam" id="PF03692">
    <property type="entry name" value="CxxCxxCC"/>
    <property type="match status" value="1"/>
</dbReference>
<evidence type="ECO:0008006" key="3">
    <source>
        <dbReference type="Google" id="ProtNLM"/>
    </source>
</evidence>
<evidence type="ECO:0000313" key="2">
    <source>
        <dbReference type="Proteomes" id="UP000539642"/>
    </source>
</evidence>
<proteinExistence type="predicted"/>
<keyword evidence="2" id="KW-1185">Reference proteome</keyword>
<reference evidence="1 2" key="1">
    <citation type="submission" date="2020-08" db="EMBL/GenBank/DDBJ databases">
        <title>Genomic Encyclopedia of Type Strains, Phase IV (KMG-IV): sequencing the most valuable type-strain genomes for metagenomic binning, comparative biology and taxonomic classification.</title>
        <authorList>
            <person name="Goeker M."/>
        </authorList>
    </citation>
    <scope>NUCLEOTIDE SEQUENCE [LARGE SCALE GENOMIC DNA]</scope>
    <source>
        <strain evidence="1 2">DSM 28570</strain>
    </source>
</reference>
<dbReference type="PANTHER" id="PTHR35866:SF1">
    <property type="entry name" value="YKGJ FAMILY CYSTEINE CLUSTER PROTEIN"/>
    <property type="match status" value="1"/>
</dbReference>
<accession>A0A840UWP4</accession>
<evidence type="ECO:0000313" key="1">
    <source>
        <dbReference type="EMBL" id="MBB5349246.1"/>
    </source>
</evidence>
<name>A0A840UWP4_9BACT</name>
<gene>
    <name evidence="1" type="ORF">HNQ81_002998</name>
</gene>
<organism evidence="1 2">
    <name type="scientific">Desulfoprunum benzoelyticum</name>
    <dbReference type="NCBI Taxonomy" id="1506996"/>
    <lineage>
        <taxon>Bacteria</taxon>
        <taxon>Pseudomonadati</taxon>
        <taxon>Thermodesulfobacteriota</taxon>
        <taxon>Desulfobulbia</taxon>
        <taxon>Desulfobulbales</taxon>
        <taxon>Desulfobulbaceae</taxon>
        <taxon>Desulfoprunum</taxon>
    </lineage>
</organism>
<dbReference type="EMBL" id="JACHEO010000021">
    <property type="protein sequence ID" value="MBB5349246.1"/>
    <property type="molecule type" value="Genomic_DNA"/>
</dbReference>
<protein>
    <recommendedName>
        <fullName evidence="3">Fe-S oxidoreductase</fullName>
    </recommendedName>
</protein>
<dbReference type="RefSeq" id="WP_183352053.1">
    <property type="nucleotide sequence ID" value="NZ_JACHEO010000021.1"/>
</dbReference>
<dbReference type="PANTHER" id="PTHR35866">
    <property type="entry name" value="PUTATIVE-RELATED"/>
    <property type="match status" value="1"/>
</dbReference>